<keyword evidence="4 8" id="KW-0460">Magnesium</keyword>
<dbReference type="PIRSF" id="PIRSF000370">
    <property type="entry name" value="QueE"/>
    <property type="match status" value="1"/>
</dbReference>
<evidence type="ECO:0000256" key="5">
    <source>
        <dbReference type="ARBA" id="ARBA00023004"/>
    </source>
</evidence>
<keyword evidence="6 8" id="KW-0411">Iron-sulfur</keyword>
<dbReference type="PROSITE" id="PS51918">
    <property type="entry name" value="RADICAL_SAM"/>
    <property type="match status" value="1"/>
</dbReference>
<evidence type="ECO:0000256" key="2">
    <source>
        <dbReference type="ARBA" id="ARBA00022691"/>
    </source>
</evidence>
<dbReference type="PANTHER" id="PTHR42836">
    <property type="entry name" value="7-CARBOXY-7-DEAZAGUANINE SYNTHASE"/>
    <property type="match status" value="1"/>
</dbReference>
<organism evidence="11 12">
    <name type="scientific">Alicyclobacillus hesperidum</name>
    <dbReference type="NCBI Taxonomy" id="89784"/>
    <lineage>
        <taxon>Bacteria</taxon>
        <taxon>Bacillati</taxon>
        <taxon>Bacillota</taxon>
        <taxon>Bacilli</taxon>
        <taxon>Bacillales</taxon>
        <taxon>Alicyclobacillaceae</taxon>
        <taxon>Alicyclobacillus</taxon>
    </lineage>
</organism>
<reference evidence="11" key="2">
    <citation type="submission" date="2016-10" db="EMBL/GenBank/DDBJ databases">
        <authorList>
            <person name="de Groot N.N."/>
        </authorList>
    </citation>
    <scope>NUCLEOTIDE SEQUENCE [LARGE SCALE GENOMIC DNA]</scope>
    <source>
        <strain evidence="11">DSM 12489</strain>
    </source>
</reference>
<dbReference type="InterPro" id="IPR058240">
    <property type="entry name" value="rSAM_sf"/>
</dbReference>
<dbReference type="AlphaFoldDB" id="A0A1H2U6Z4"/>
<comment type="caution">
    <text evidence="8">Lacks conserved residue(s) required for the propagation of feature annotation.</text>
</comment>
<proteinExistence type="inferred from homology"/>
<dbReference type="Pfam" id="PF04055">
    <property type="entry name" value="Radical_SAM"/>
    <property type="match status" value="1"/>
</dbReference>
<dbReference type="SFLD" id="SFLDS00029">
    <property type="entry name" value="Radical_SAM"/>
    <property type="match status" value="1"/>
</dbReference>
<evidence type="ECO:0000256" key="1">
    <source>
        <dbReference type="ARBA" id="ARBA00022485"/>
    </source>
</evidence>
<evidence type="ECO:0000256" key="7">
    <source>
        <dbReference type="ARBA" id="ARBA00023239"/>
    </source>
</evidence>
<feature type="binding site" evidence="8">
    <location>
        <position position="105"/>
    </location>
    <ligand>
        <name>S-adenosyl-L-methionine</name>
        <dbReference type="ChEBI" id="CHEBI:59789"/>
    </ligand>
</feature>
<keyword evidence="3 8" id="KW-0479">Metal-binding</keyword>
<evidence type="ECO:0000256" key="8">
    <source>
        <dbReference type="HAMAP-Rule" id="MF_00917"/>
    </source>
</evidence>
<dbReference type="InterPro" id="IPR007197">
    <property type="entry name" value="rSAM"/>
</dbReference>
<comment type="subunit">
    <text evidence="8">Homodimer.</text>
</comment>
<comment type="pathway">
    <text evidence="8">Purine metabolism; 7-cyano-7-deazaguanine biosynthesis.</text>
</comment>
<evidence type="ECO:0000259" key="9">
    <source>
        <dbReference type="PROSITE" id="PS51918"/>
    </source>
</evidence>
<comment type="cofactor">
    <cofactor evidence="8">
        <name>S-adenosyl-L-methionine</name>
        <dbReference type="ChEBI" id="CHEBI:59789"/>
    </cofactor>
    <text evidence="8">Binds 1 S-adenosyl-L-methionine per subunit.</text>
</comment>
<dbReference type="GO" id="GO:1904047">
    <property type="term" value="F:S-adenosyl-L-methionine binding"/>
    <property type="evidence" value="ECO:0007669"/>
    <property type="project" value="UniProtKB-UniRule"/>
</dbReference>
<comment type="similarity">
    <text evidence="8">Belongs to the radical SAM superfamily. 7-carboxy-7-deazaguanine synthase family.</text>
</comment>
<feature type="binding site" evidence="8">
    <location>
        <begin position="67"/>
        <end position="69"/>
    </location>
    <ligand>
        <name>S-adenosyl-L-methionine</name>
        <dbReference type="ChEBI" id="CHEBI:59789"/>
    </ligand>
</feature>
<comment type="cofactor">
    <cofactor evidence="8">
        <name>[4Fe-4S] cluster</name>
        <dbReference type="ChEBI" id="CHEBI:49883"/>
    </cofactor>
    <text evidence="8">Binds 1 [4Fe-4S] cluster. The cluster is coordinated with 3 cysteines and an exchangeable S-adenosyl-L-methionine.</text>
</comment>
<evidence type="ECO:0000313" key="12">
    <source>
        <dbReference type="Proteomes" id="UP000182589"/>
    </source>
</evidence>
<dbReference type="InterPro" id="IPR024924">
    <property type="entry name" value="7-CO-7-deazaguanine_synth-like"/>
</dbReference>
<dbReference type="PANTHER" id="PTHR42836:SF1">
    <property type="entry name" value="7-CARBOXY-7-DEAZAGUANINE SYNTHASE"/>
    <property type="match status" value="1"/>
</dbReference>
<dbReference type="GO" id="GO:0016840">
    <property type="term" value="F:carbon-nitrogen lyase activity"/>
    <property type="evidence" value="ECO:0007669"/>
    <property type="project" value="UniProtKB-UniRule"/>
</dbReference>
<comment type="cofactor">
    <cofactor evidence="8">
        <name>Mg(2+)</name>
        <dbReference type="ChEBI" id="CHEBI:18420"/>
    </cofactor>
</comment>
<reference evidence="10" key="3">
    <citation type="submission" date="2023-02" db="EMBL/GenBank/DDBJ databases">
        <title>Proposal of a novel subspecies: Alicyclobacillus hesperidum subspecies aegle.</title>
        <authorList>
            <person name="Goto K."/>
            <person name="Fujii T."/>
            <person name="Yasui K."/>
            <person name="Mochida K."/>
            <person name="Kato-Tanaka Y."/>
            <person name="Morohoshi S."/>
            <person name="An S.Y."/>
            <person name="Kasai H."/>
            <person name="Yokota A."/>
        </authorList>
    </citation>
    <scope>NUCLEOTIDE SEQUENCE</scope>
    <source>
        <strain evidence="10">DSM 12766</strain>
    </source>
</reference>
<dbReference type="STRING" id="89784.SAMN04489725_10757"/>
<dbReference type="EMBL" id="FNOJ01000007">
    <property type="protein sequence ID" value="SDW51349.1"/>
    <property type="molecule type" value="Genomic_DNA"/>
</dbReference>
<keyword evidence="5 8" id="KW-0408">Iron</keyword>
<keyword evidence="1 8" id="KW-0004">4Fe-4S</keyword>
<dbReference type="GO" id="GO:0051539">
    <property type="term" value="F:4 iron, 4 sulfur cluster binding"/>
    <property type="evidence" value="ECO:0007669"/>
    <property type="project" value="UniProtKB-UniRule"/>
</dbReference>
<dbReference type="Gene3D" id="3.20.20.70">
    <property type="entry name" value="Aldolase class I"/>
    <property type="match status" value="1"/>
</dbReference>
<dbReference type="SUPFAM" id="SSF102114">
    <property type="entry name" value="Radical SAM enzymes"/>
    <property type="match status" value="1"/>
</dbReference>
<dbReference type="HAMAP" id="MF_00917">
    <property type="entry name" value="QueE"/>
    <property type="match status" value="1"/>
</dbReference>
<gene>
    <name evidence="8 10" type="primary">queE</name>
    <name evidence="10" type="ORF">Heshes_17700</name>
    <name evidence="11" type="ORF">SAMN04489725_10757</name>
</gene>
<evidence type="ECO:0000313" key="11">
    <source>
        <dbReference type="EMBL" id="SDW51349.1"/>
    </source>
</evidence>
<feature type="binding site" evidence="8">
    <location>
        <begin position="42"/>
        <end position="44"/>
    </location>
    <ligand>
        <name>substrate</name>
    </ligand>
</feature>
<dbReference type="UniPathway" id="UPA00391"/>
<keyword evidence="12" id="KW-1185">Reference proteome</keyword>
<reference evidence="12" key="1">
    <citation type="submission" date="2016-10" db="EMBL/GenBank/DDBJ databases">
        <authorList>
            <person name="Varghese N."/>
        </authorList>
    </citation>
    <scope>NUCLEOTIDE SEQUENCE [LARGE SCALE GENOMIC DNA]</scope>
    <source>
        <strain evidence="12">DSM 12489</strain>
    </source>
</reference>
<feature type="binding site" evidence="8">
    <location>
        <position position="61"/>
    </location>
    <ligand>
        <name>[4Fe-4S] cluster</name>
        <dbReference type="ChEBI" id="CHEBI:49883"/>
        <note>4Fe-4S-S-AdoMet</note>
    </ligand>
</feature>
<evidence type="ECO:0000256" key="4">
    <source>
        <dbReference type="ARBA" id="ARBA00022842"/>
    </source>
</evidence>
<dbReference type="GO" id="GO:0008616">
    <property type="term" value="P:tRNA queuosine(34) biosynthetic process"/>
    <property type="evidence" value="ECO:0007669"/>
    <property type="project" value="UniProtKB-UniRule"/>
</dbReference>
<comment type="function">
    <text evidence="8">Catalyzes the complex heterocyclic radical-mediated conversion of 6-carboxy-5,6,7,8-tetrahydropterin (CPH4) to 7-carboxy-7-deazaguanine (CDG), a step common to the biosynthetic pathways of all 7-deazapurine-containing compounds.</text>
</comment>
<dbReference type="CDD" id="cd01335">
    <property type="entry name" value="Radical_SAM"/>
    <property type="match status" value="1"/>
</dbReference>
<name>A0A1H2U6Z4_9BACL</name>
<dbReference type="RefSeq" id="WP_083341194.1">
    <property type="nucleotide sequence ID" value="NZ_BSRA01000009.1"/>
</dbReference>
<comment type="catalytic activity">
    <reaction evidence="8">
        <text>6-carboxy-5,6,7,8-tetrahydropterin + H(+) = 7-carboxy-7-carbaguanine + NH4(+)</text>
        <dbReference type="Rhea" id="RHEA:27974"/>
        <dbReference type="ChEBI" id="CHEBI:15378"/>
        <dbReference type="ChEBI" id="CHEBI:28938"/>
        <dbReference type="ChEBI" id="CHEBI:61032"/>
        <dbReference type="ChEBI" id="CHEBI:61036"/>
        <dbReference type="EC" id="4.3.99.3"/>
    </reaction>
</comment>
<feature type="domain" description="Radical SAM core" evidence="9">
    <location>
        <begin position="48"/>
        <end position="253"/>
    </location>
</feature>
<dbReference type="EMBL" id="BSRA01000009">
    <property type="protein sequence ID" value="GLV14086.1"/>
    <property type="molecule type" value="Genomic_DNA"/>
</dbReference>
<sequence length="258" mass="29297">MTGSSAGTTVRRNVDWHVQYEQARRGDWRSSRLPMVEIFETVEGEGTRAGYPTVFVRVFHCNLRCTWCDTPYSYAPAKPEFEASIGEIVDRVDRFGWHQVCLTGGEPLIHRHKSQLLIDAIASLPQIEDLHVETNGAIDVRPFAALREQSPELAAKLRFIVDYKLPSSGEQAQMVNEHLAALSDRDEVKFVIADDHDFDTAASVLAAYPTKAQVLFSPVWESMPPRELVNRILQHRLSRVKLNLQIHKVIWDPNQRGV</sequence>
<feature type="binding site" evidence="8">
    <location>
        <position position="103"/>
    </location>
    <ligand>
        <name>substrate</name>
    </ligand>
</feature>
<feature type="binding site" evidence="8">
    <location>
        <position position="70"/>
    </location>
    <ligand>
        <name>Mg(2+)</name>
        <dbReference type="ChEBI" id="CHEBI:18420"/>
    </ligand>
</feature>
<dbReference type="EC" id="4.3.99.3" evidence="8"/>
<evidence type="ECO:0000256" key="3">
    <source>
        <dbReference type="ARBA" id="ARBA00022723"/>
    </source>
</evidence>
<keyword evidence="7 8" id="KW-0456">Lyase</keyword>
<protein>
    <recommendedName>
        <fullName evidence="8">7-carboxy-7-deazaguanine synthase</fullName>
        <shortName evidence="8">CDG synthase</shortName>
        <ecNumber evidence="8">4.3.99.3</ecNumber>
    </recommendedName>
    <alternativeName>
        <fullName evidence="8">Queuosine biosynthesis protein QueE</fullName>
    </alternativeName>
</protein>
<evidence type="ECO:0000313" key="10">
    <source>
        <dbReference type="EMBL" id="GLV14086.1"/>
    </source>
</evidence>
<dbReference type="InterPro" id="IPR013785">
    <property type="entry name" value="Aldolase_TIM"/>
</dbReference>
<feature type="binding site" evidence="8">
    <location>
        <position position="68"/>
    </location>
    <ligand>
        <name>[4Fe-4S] cluster</name>
        <dbReference type="ChEBI" id="CHEBI:49883"/>
        <note>4Fe-4S-S-AdoMet</note>
    </ligand>
</feature>
<keyword evidence="8" id="KW-0671">Queuosine biosynthesis</keyword>
<dbReference type="Proteomes" id="UP001157137">
    <property type="component" value="Unassembled WGS sequence"/>
</dbReference>
<accession>A0A1H2U6Z4</accession>
<evidence type="ECO:0000256" key="6">
    <source>
        <dbReference type="ARBA" id="ARBA00023014"/>
    </source>
</evidence>
<feature type="binding site" evidence="8">
    <location>
        <position position="65"/>
    </location>
    <ligand>
        <name>[4Fe-4S] cluster</name>
        <dbReference type="ChEBI" id="CHEBI:49883"/>
        <note>4Fe-4S-S-AdoMet</note>
    </ligand>
</feature>
<dbReference type="GO" id="GO:0000287">
    <property type="term" value="F:magnesium ion binding"/>
    <property type="evidence" value="ECO:0007669"/>
    <property type="project" value="UniProtKB-UniRule"/>
</dbReference>
<keyword evidence="2 8" id="KW-0949">S-adenosyl-L-methionine</keyword>
<feature type="binding site" evidence="8">
    <location>
        <position position="57"/>
    </location>
    <ligand>
        <name>substrate</name>
    </ligand>
</feature>
<dbReference type="Proteomes" id="UP000182589">
    <property type="component" value="Unassembled WGS sequence"/>
</dbReference>